<keyword evidence="7" id="KW-0378">Hydrolase</keyword>
<dbReference type="GO" id="GO:0046854">
    <property type="term" value="P:phosphatidylinositol phosphate biosynthetic process"/>
    <property type="evidence" value="ECO:0007669"/>
    <property type="project" value="TreeGrafter"/>
</dbReference>
<evidence type="ECO:0000256" key="5">
    <source>
        <dbReference type="ARBA" id="ARBA00022741"/>
    </source>
</evidence>
<sequence length="1770" mass="198527">MPRQRPATSGYARLAQADEDDLRNGYLDDSEDDDSYSRNGTLSQSAPRYAPITGGMHASGHNSPSRYKRRPHDGRSRGRSNSSGVDIKAINARLERWAEEIASKFKIHKVKGKSPEEEHLEIHHSVFQAPEGVRPLTAETLADDDMENGERMTKQQFDDVVESVRIAIENGVHPKMISQGSSGSYFARNASGKVVGVFKPKDEEPYAVGNPKWTKWIHRNLFPCFFGRECLIPNLSYVSEAAAYVLDSRLRTNIVPYTDVVWLSSKSFYYNFWDRRKYWGKKQLPAKVGSFQVFLKGFKDANVFLRDHPWPDQNTSGMTEGLSKKRKRPLIDACRMGGDVQSDDEEPPRVLSPDVTEGSANRQFQWTDKIKQAFREELEKLVILDYIMRNTDRGLDNWMVKIDYQSEEVSIVSRPPRLNGTSNDQDAAPAARAVPVNIERPSNTDKQPYRRQEAMSAISRSATPTMDSVSPTISVGAIDNSLSWPWKHPDAWRSFPFGWLFLPVSLIGQPFSQKTRDHFLPLLTSKQWWGGTQLALRRVFSQDADFKESMFARQIAVMKGQAWNVVETLKQADHGPLELTRRARVCVWDDLVEIPVAIPLGKPSLEMQRRRTMEEEEMDIGASRGSAPIPQHDLLSFGSPTNELPNPNRFELSREQSSTDLGRVNEDITSPATIADPGRADYLADHKADLSSSMSLPQRPGAGRARTRVSLDIPRRSGALLNSPTSKKAQEVVVSSRGAPTYSPQQLLNPRALASRTAKGRSASTMSAPESSAPESTASSPGSESDGQKRKVSNDGADLIENLYGVERRSERPPKQIKVEQGSNGETLDPGPMSRSKPSFNAQSTGTVGSFMKESKESEAELTASLVDLTNDDDEEVVITSHKDIGDEVVCYGMVKATIHAHRTPKPQATAFDAPGSWPLIQCNIVRDPARHMVIKVAGPDHNDFGKLDPTISSALSPVLDKKFPGFRTVVRIPMRSKQPGEVAGAPCSDIINVQITIYGPRRNTEAIGKFFAQKNIWFEKPLAVEKGYILFNPHADQRRLMTPLGQGVQSRSVYSDARTIEEATTAVSKMFDSLATSDRVLPQMETSPLIVTPLLDHQKQALWFMNRREQARVFSRKEEENTSLWREEILPNGAKGYTEIVSGVKLRHEPPQVLGGLLADMMGLGKTIEILALIASTYDAAQHFSKQKLLRVSPEDTQHLRNAKTTLLISPLSAVKNWEDQLREHVQPGGLTYYVYHGSGRTKNAFELANYDIVIATYGTVAYEVSRQNVSPLQQIRWFRIVLDEAHTIREQKTVQSQVIYSLWATRRWAVTGTPIQNRLEDLGSLVKFLRLYPYNEAGKFAQYIKGPVMSGNAASLKSLRVFVDSFTLRRLKDQVDLPKREEIVVRLDFSPEEKELHEFFRRESNAKMQIVTQKGTKGSMSYMLTSITTLRLVSAHGKDLLNSKDRAKLRGATKQEAIDLDESTQQQLTPTVAYEILDLMVDAGFNTCMQCTKQAIAIDPSTSEEEDTTGAMFSCFDIVCKECLKRYQEAFDKVDSEMPCPICSVSISKDYVEVTWDGLEDARAKKETTAMQPKAKRSTYQGPHTKTRALLNDLASIKQDSAPFIEKGEPPIKSVVFSEFTSHLDLIGRALKDYDHKFLRIDGTMGLNQRRKVLDRFADDNEITVLLASIKAAGQGLNLTAASRAFIMEPLWNPAAEQQAVDRVHRLGQKRDVLITRFLMNNSIEVKIRELQNAKQKMADISMNPNHKALSKQEQREESIKMLRGLFK</sequence>
<dbReference type="GO" id="GO:0007032">
    <property type="term" value="P:endosome organization"/>
    <property type="evidence" value="ECO:0007669"/>
    <property type="project" value="TreeGrafter"/>
</dbReference>
<dbReference type="InterPro" id="IPR014001">
    <property type="entry name" value="Helicase_ATP-bd"/>
</dbReference>
<feature type="domain" description="PI3K/PI4K catalytic" evidence="11">
    <location>
        <begin position="171"/>
        <end position="588"/>
    </location>
</feature>
<evidence type="ECO:0000256" key="10">
    <source>
        <dbReference type="SAM" id="MobiDB-lite"/>
    </source>
</evidence>
<dbReference type="CDD" id="cd18793">
    <property type="entry name" value="SF2_C_SNF"/>
    <property type="match status" value="1"/>
</dbReference>
<feature type="region of interest" description="Disordered" evidence="10">
    <location>
        <begin position="1"/>
        <end position="85"/>
    </location>
</feature>
<keyword evidence="8" id="KW-0067">ATP-binding</keyword>
<name>A0A0G2HGG8_PHACM</name>
<dbReference type="Pfam" id="PF00271">
    <property type="entry name" value="Helicase_C"/>
    <property type="match status" value="1"/>
</dbReference>
<dbReference type="Gene3D" id="3.40.50.10810">
    <property type="entry name" value="Tandem AAA-ATPase domain"/>
    <property type="match status" value="1"/>
</dbReference>
<reference evidence="14 15" key="1">
    <citation type="submission" date="2015-05" db="EMBL/GenBank/DDBJ databases">
        <title>Distinctive expansion of gene families associated with plant cell wall degradation and secondary metabolism in the genomes of grapevine trunk pathogens.</title>
        <authorList>
            <person name="Lawrence D.P."/>
            <person name="Travadon R."/>
            <person name="Rolshausen P.E."/>
            <person name="Baumgartner K."/>
        </authorList>
    </citation>
    <scope>NUCLEOTIDE SEQUENCE [LARGE SCALE GENOMIC DNA]</scope>
    <source>
        <strain evidence="14">UCRPC4</strain>
    </source>
</reference>
<evidence type="ECO:0000259" key="13">
    <source>
        <dbReference type="PROSITE" id="PS51194"/>
    </source>
</evidence>
<organism evidence="14 15">
    <name type="scientific">Phaeomoniella chlamydospora</name>
    <name type="common">Phaeoacremonium chlamydosporum</name>
    <dbReference type="NCBI Taxonomy" id="158046"/>
    <lineage>
        <taxon>Eukaryota</taxon>
        <taxon>Fungi</taxon>
        <taxon>Dikarya</taxon>
        <taxon>Ascomycota</taxon>
        <taxon>Pezizomycotina</taxon>
        <taxon>Eurotiomycetes</taxon>
        <taxon>Chaetothyriomycetidae</taxon>
        <taxon>Phaeomoniellales</taxon>
        <taxon>Phaeomoniellaceae</taxon>
        <taxon>Phaeomoniella</taxon>
    </lineage>
</organism>
<dbReference type="InterPro" id="IPR001650">
    <property type="entry name" value="Helicase_C-like"/>
</dbReference>
<dbReference type="SMART" id="SM00490">
    <property type="entry name" value="HELICc"/>
    <property type="match status" value="1"/>
</dbReference>
<dbReference type="GO" id="GO:0005886">
    <property type="term" value="C:plasma membrane"/>
    <property type="evidence" value="ECO:0007669"/>
    <property type="project" value="UniProtKB-SubCell"/>
</dbReference>
<protein>
    <recommendedName>
        <fullName evidence="2">1-phosphatidylinositol 4-kinase</fullName>
        <ecNumber evidence="2">2.7.1.67</ecNumber>
    </recommendedName>
</protein>
<dbReference type="Gene3D" id="3.40.50.300">
    <property type="entry name" value="P-loop containing nucleotide triphosphate hydrolases"/>
    <property type="match status" value="1"/>
</dbReference>
<proteinExistence type="predicted"/>
<comment type="caution">
    <text evidence="14">The sequence shown here is derived from an EMBL/GenBank/DDBJ whole genome shotgun (WGS) entry which is preliminary data.</text>
</comment>
<evidence type="ECO:0000313" key="14">
    <source>
        <dbReference type="EMBL" id="KKY27560.1"/>
    </source>
</evidence>
<dbReference type="CDD" id="cd18008">
    <property type="entry name" value="DEXDc_SHPRH-like"/>
    <property type="match status" value="1"/>
</dbReference>
<dbReference type="GO" id="GO:0005802">
    <property type="term" value="C:trans-Golgi network"/>
    <property type="evidence" value="ECO:0007669"/>
    <property type="project" value="TreeGrafter"/>
</dbReference>
<feature type="region of interest" description="Disordered" evidence="10">
    <location>
        <begin position="336"/>
        <end position="358"/>
    </location>
</feature>
<dbReference type="InterPro" id="IPR000330">
    <property type="entry name" value="SNF2_N"/>
</dbReference>
<dbReference type="Pfam" id="PF00176">
    <property type="entry name" value="SNF2-rel_dom"/>
    <property type="match status" value="1"/>
</dbReference>
<dbReference type="PROSITE" id="PS51192">
    <property type="entry name" value="HELICASE_ATP_BIND_1"/>
    <property type="match status" value="1"/>
</dbReference>
<feature type="domain" description="Helicase C-terminal" evidence="13">
    <location>
        <begin position="1591"/>
        <end position="1753"/>
    </location>
</feature>
<dbReference type="PROSITE" id="PS51194">
    <property type="entry name" value="HELICASE_CTER"/>
    <property type="match status" value="1"/>
</dbReference>
<feature type="compositionally biased region" description="Polar residues" evidence="10">
    <location>
        <begin position="836"/>
        <end position="848"/>
    </location>
</feature>
<dbReference type="GO" id="GO:0005768">
    <property type="term" value="C:endosome"/>
    <property type="evidence" value="ECO:0007669"/>
    <property type="project" value="TreeGrafter"/>
</dbReference>
<evidence type="ECO:0000256" key="1">
    <source>
        <dbReference type="ARBA" id="ARBA00004236"/>
    </source>
</evidence>
<dbReference type="InterPro" id="IPR000403">
    <property type="entry name" value="PI3/4_kinase_cat_dom"/>
</dbReference>
<dbReference type="Pfam" id="PF00454">
    <property type="entry name" value="PI3_PI4_kinase"/>
    <property type="match status" value="1"/>
</dbReference>
<feature type="domain" description="Helicase ATP-binding" evidence="12">
    <location>
        <begin position="1148"/>
        <end position="1334"/>
    </location>
</feature>
<dbReference type="GO" id="GO:0016787">
    <property type="term" value="F:hydrolase activity"/>
    <property type="evidence" value="ECO:0007669"/>
    <property type="project" value="UniProtKB-KW"/>
</dbReference>
<dbReference type="SMART" id="SM00487">
    <property type="entry name" value="DEXDc"/>
    <property type="match status" value="1"/>
</dbReference>
<feature type="compositionally biased region" description="Basic and acidic residues" evidence="10">
    <location>
        <begin position="678"/>
        <end position="689"/>
    </location>
</feature>
<dbReference type="PANTHER" id="PTHR12865:SF1">
    <property type="entry name" value="PHOSPHATIDYLINOSITOL 4-KINASE TYPE 2"/>
    <property type="match status" value="1"/>
</dbReference>
<accession>A0A0G2HGG8</accession>
<dbReference type="InterPro" id="IPR039756">
    <property type="entry name" value="Lsb6/PI4K2"/>
</dbReference>
<dbReference type="EMBL" id="LCWF01000023">
    <property type="protein sequence ID" value="KKY27560.1"/>
    <property type="molecule type" value="Genomic_DNA"/>
</dbReference>
<feature type="region of interest" description="Disordered" evidence="10">
    <location>
        <begin position="610"/>
        <end position="856"/>
    </location>
</feature>
<dbReference type="PROSITE" id="PS00916">
    <property type="entry name" value="PI3_4_KINASE_2"/>
    <property type="match status" value="1"/>
</dbReference>
<dbReference type="InterPro" id="IPR038718">
    <property type="entry name" value="SNF2-like_sf"/>
</dbReference>
<dbReference type="InterPro" id="IPR018936">
    <property type="entry name" value="PI3/4_kinase_CS"/>
</dbReference>
<evidence type="ECO:0000256" key="4">
    <source>
        <dbReference type="ARBA" id="ARBA00022679"/>
    </source>
</evidence>
<keyword evidence="9" id="KW-0472">Membrane</keyword>
<evidence type="ECO:0000313" key="15">
    <source>
        <dbReference type="Proteomes" id="UP000053317"/>
    </source>
</evidence>
<evidence type="ECO:0000259" key="11">
    <source>
        <dbReference type="PROSITE" id="PS50290"/>
    </source>
</evidence>
<gene>
    <name evidence="14" type="ORF">UCRPC4_g01002</name>
</gene>
<dbReference type="InterPro" id="IPR027417">
    <property type="entry name" value="P-loop_NTPase"/>
</dbReference>
<dbReference type="InterPro" id="IPR049730">
    <property type="entry name" value="SNF2/RAD54-like_C"/>
</dbReference>
<keyword evidence="5" id="KW-0547">Nucleotide-binding</keyword>
<evidence type="ECO:0000259" key="12">
    <source>
        <dbReference type="PROSITE" id="PS51192"/>
    </source>
</evidence>
<evidence type="ECO:0000256" key="8">
    <source>
        <dbReference type="ARBA" id="ARBA00022840"/>
    </source>
</evidence>
<keyword evidence="4" id="KW-0808">Transferase</keyword>
<dbReference type="Proteomes" id="UP000053317">
    <property type="component" value="Unassembled WGS sequence"/>
</dbReference>
<keyword evidence="3" id="KW-1003">Cell membrane</keyword>
<dbReference type="EC" id="2.7.1.67" evidence="2"/>
<dbReference type="SUPFAM" id="SSF52540">
    <property type="entry name" value="P-loop containing nucleoside triphosphate hydrolases"/>
    <property type="match status" value="2"/>
</dbReference>
<dbReference type="GO" id="GO:0000329">
    <property type="term" value="C:fungal-type vacuole membrane"/>
    <property type="evidence" value="ECO:0007669"/>
    <property type="project" value="TreeGrafter"/>
</dbReference>
<feature type="compositionally biased region" description="Low complexity" evidence="10">
    <location>
        <begin position="762"/>
        <end position="785"/>
    </location>
</feature>
<keyword evidence="6 14" id="KW-0418">Kinase</keyword>
<dbReference type="GO" id="GO:0005524">
    <property type="term" value="F:ATP binding"/>
    <property type="evidence" value="ECO:0007669"/>
    <property type="project" value="UniProtKB-KW"/>
</dbReference>
<dbReference type="GO" id="GO:0004430">
    <property type="term" value="F:1-phosphatidylinositol 4-kinase activity"/>
    <property type="evidence" value="ECO:0007669"/>
    <property type="project" value="UniProtKB-EC"/>
</dbReference>
<dbReference type="GO" id="GO:0007030">
    <property type="term" value="P:Golgi organization"/>
    <property type="evidence" value="ECO:0007669"/>
    <property type="project" value="TreeGrafter"/>
</dbReference>
<evidence type="ECO:0000256" key="3">
    <source>
        <dbReference type="ARBA" id="ARBA00022475"/>
    </source>
</evidence>
<evidence type="ECO:0000256" key="2">
    <source>
        <dbReference type="ARBA" id="ARBA00012169"/>
    </source>
</evidence>
<evidence type="ECO:0000256" key="6">
    <source>
        <dbReference type="ARBA" id="ARBA00022777"/>
    </source>
</evidence>
<keyword evidence="15" id="KW-1185">Reference proteome</keyword>
<reference evidence="14 15" key="2">
    <citation type="submission" date="2015-05" db="EMBL/GenBank/DDBJ databases">
        <authorList>
            <person name="Morales-Cruz A."/>
            <person name="Amrine K.C."/>
            <person name="Cantu D."/>
        </authorList>
    </citation>
    <scope>NUCLEOTIDE SEQUENCE [LARGE SCALE GENOMIC DNA]</scope>
    <source>
        <strain evidence="14">UCRPC4</strain>
    </source>
</reference>
<evidence type="ECO:0000256" key="7">
    <source>
        <dbReference type="ARBA" id="ARBA00022801"/>
    </source>
</evidence>
<dbReference type="PANTHER" id="PTHR12865">
    <property type="entry name" value="PHOSPHATIDYLINOSITOL 4-KINASE TYPE-II"/>
    <property type="match status" value="1"/>
</dbReference>
<feature type="compositionally biased region" description="Basic and acidic residues" evidence="10">
    <location>
        <begin position="806"/>
        <end position="818"/>
    </location>
</feature>
<comment type="subcellular location">
    <subcellularLocation>
        <location evidence="1">Cell membrane</location>
    </subcellularLocation>
</comment>
<dbReference type="PROSITE" id="PS50290">
    <property type="entry name" value="PI3_4_KINASE_3"/>
    <property type="match status" value="1"/>
</dbReference>
<evidence type="ECO:0000256" key="9">
    <source>
        <dbReference type="ARBA" id="ARBA00023136"/>
    </source>
</evidence>
<dbReference type="OrthoDB" id="448448at2759"/>